<sequence length="275" mass="30593">MFCMEKYKKCFDFSILVLLTVGLTGCINSYKDSQQNLILKGSVAELKETVMLDPAFAARQKQAEKSFFGFSEAIDSADYNKSLLSDEEEFEGNAENGLVSLETRNGKFGGLEIIWPTAGNLTSLFGMRKLGKRTRMHAGIDIGARVGTPIHSSYDGQVLFAGVKRGYGYSVILGHDAEHETLYAHMSKIKVKTGQFVRRDQVIGYVGKTGRVTGANLHYETRIAGVAYNPLQFLPPFGDKKMQVGMKTPSLSQQLNYYLNRNKLAYNKADKNLNQ</sequence>
<comment type="caution">
    <text evidence="3">The sequence shown here is derived from an EMBL/GenBank/DDBJ whole genome shotgun (WGS) entry which is preliminary data.</text>
</comment>
<dbReference type="SUPFAM" id="SSF51261">
    <property type="entry name" value="Duplicated hybrid motif"/>
    <property type="match status" value="1"/>
</dbReference>
<dbReference type="PROSITE" id="PS51257">
    <property type="entry name" value="PROKAR_LIPOPROTEIN"/>
    <property type="match status" value="1"/>
</dbReference>
<dbReference type="PANTHER" id="PTHR21666:SF289">
    <property type="entry name" value="L-ALA--D-GLU ENDOPEPTIDASE"/>
    <property type="match status" value="1"/>
</dbReference>
<keyword evidence="4" id="KW-1185">Reference proteome</keyword>
<dbReference type="Gene3D" id="2.70.70.10">
    <property type="entry name" value="Glucose Permease (Domain IIA)"/>
    <property type="match status" value="1"/>
</dbReference>
<accession>A0A369KNT7</accession>
<dbReference type="Pfam" id="PF01551">
    <property type="entry name" value="Peptidase_M23"/>
    <property type="match status" value="1"/>
</dbReference>
<name>A0A369KNT7_9BACT</name>
<evidence type="ECO:0000256" key="1">
    <source>
        <dbReference type="ARBA" id="ARBA00022729"/>
    </source>
</evidence>
<dbReference type="GO" id="GO:0004222">
    <property type="term" value="F:metalloendopeptidase activity"/>
    <property type="evidence" value="ECO:0007669"/>
    <property type="project" value="TreeGrafter"/>
</dbReference>
<gene>
    <name evidence="3" type="ORF">DCC88_11320</name>
</gene>
<dbReference type="PANTHER" id="PTHR21666">
    <property type="entry name" value="PEPTIDASE-RELATED"/>
    <property type="match status" value="1"/>
</dbReference>
<protein>
    <submittedName>
        <fullName evidence="3">M23 family peptidase</fullName>
    </submittedName>
</protein>
<evidence type="ECO:0000313" key="4">
    <source>
        <dbReference type="Proteomes" id="UP000253934"/>
    </source>
</evidence>
<dbReference type="CDD" id="cd12797">
    <property type="entry name" value="M23_peptidase"/>
    <property type="match status" value="1"/>
</dbReference>
<organism evidence="3 4">
    <name type="scientific">Spirobacillus cienkowskii</name>
    <dbReference type="NCBI Taxonomy" id="495820"/>
    <lineage>
        <taxon>Bacteria</taxon>
        <taxon>Pseudomonadati</taxon>
        <taxon>Bdellovibrionota</taxon>
        <taxon>Oligoflexia</taxon>
        <taxon>Silvanigrellales</taxon>
        <taxon>Spirobacillus</taxon>
    </lineage>
</organism>
<dbReference type="Proteomes" id="UP000253934">
    <property type="component" value="Unassembled WGS sequence"/>
</dbReference>
<proteinExistence type="predicted"/>
<evidence type="ECO:0000259" key="2">
    <source>
        <dbReference type="Pfam" id="PF01551"/>
    </source>
</evidence>
<evidence type="ECO:0000313" key="3">
    <source>
        <dbReference type="EMBL" id="RDB35212.1"/>
    </source>
</evidence>
<dbReference type="AlphaFoldDB" id="A0A369KNT7"/>
<dbReference type="InterPro" id="IPR016047">
    <property type="entry name" value="M23ase_b-sheet_dom"/>
</dbReference>
<reference evidence="3" key="1">
    <citation type="submission" date="2018-04" db="EMBL/GenBank/DDBJ databases">
        <title>Draft genome sequence of the Candidatus Spirobacillus cienkowskii, a pathogen of freshwater Daphnia species, reconstructed from hemolymph metagenomic reads.</title>
        <authorList>
            <person name="Bresciani L."/>
            <person name="Lemos L.N."/>
            <person name="Wale N."/>
            <person name="Lin J.Y."/>
            <person name="Fernandes G.R."/>
            <person name="Duffy M.A."/>
            <person name="Rodrigues J.M."/>
        </authorList>
    </citation>
    <scope>NUCLEOTIDE SEQUENCE [LARGE SCALE GENOMIC DNA]</scope>
    <source>
        <strain evidence="3">Binning01</strain>
    </source>
</reference>
<feature type="domain" description="M23ase beta-sheet core" evidence="2">
    <location>
        <begin position="135"/>
        <end position="230"/>
    </location>
</feature>
<keyword evidence="1" id="KW-0732">Signal</keyword>
<dbReference type="InterPro" id="IPR011055">
    <property type="entry name" value="Dup_hybrid_motif"/>
</dbReference>
<dbReference type="EMBL" id="QOVW01000096">
    <property type="protein sequence ID" value="RDB35212.1"/>
    <property type="molecule type" value="Genomic_DNA"/>
</dbReference>
<dbReference type="InterPro" id="IPR050570">
    <property type="entry name" value="Cell_wall_metabolism_enzyme"/>
</dbReference>